<evidence type="ECO:0000313" key="4">
    <source>
        <dbReference type="Proteomes" id="UP001642483"/>
    </source>
</evidence>
<protein>
    <submittedName>
        <fullName evidence="3">Uncharacterized protein</fullName>
    </submittedName>
</protein>
<feature type="coiled-coil region" evidence="1">
    <location>
        <begin position="63"/>
        <end position="101"/>
    </location>
</feature>
<dbReference type="Proteomes" id="UP001642483">
    <property type="component" value="Unassembled WGS sequence"/>
</dbReference>
<proteinExistence type="predicted"/>
<keyword evidence="4" id="KW-1185">Reference proteome</keyword>
<feature type="compositionally biased region" description="Basic residues" evidence="2">
    <location>
        <begin position="184"/>
        <end position="194"/>
    </location>
</feature>
<feature type="compositionally biased region" description="Polar residues" evidence="2">
    <location>
        <begin position="19"/>
        <end position="34"/>
    </location>
</feature>
<accession>A0ABP0F274</accession>
<sequence>MTEVPVQSQSDVIEESLEQEANGQMEGHSSSASTHARYMQAAQEARMWKSRYMTSASDKAKQLREIESSLMVLEARLKAERDEIERRFEKQAKAMKEQKRKIAKLATANRKLLSGLMALSQQSPTTDETKLETSEDHEESEPISNQSSDNRPIRKDLENNQNENLLDQERSRAHRSKSLPLNRYLRHNKNATTC</sequence>
<gene>
    <name evidence="3" type="ORF">CVLEPA_LOCUS2758</name>
</gene>
<evidence type="ECO:0000256" key="2">
    <source>
        <dbReference type="SAM" id="MobiDB-lite"/>
    </source>
</evidence>
<evidence type="ECO:0000313" key="3">
    <source>
        <dbReference type="EMBL" id="CAK8672966.1"/>
    </source>
</evidence>
<dbReference type="EMBL" id="CAWYQH010000002">
    <property type="protein sequence ID" value="CAK8672966.1"/>
    <property type="molecule type" value="Genomic_DNA"/>
</dbReference>
<name>A0ABP0F274_CLALP</name>
<keyword evidence="1" id="KW-0175">Coiled coil</keyword>
<evidence type="ECO:0000256" key="1">
    <source>
        <dbReference type="SAM" id="Coils"/>
    </source>
</evidence>
<feature type="region of interest" description="Disordered" evidence="2">
    <location>
        <begin position="115"/>
        <end position="194"/>
    </location>
</feature>
<organism evidence="3 4">
    <name type="scientific">Clavelina lepadiformis</name>
    <name type="common">Light-bulb sea squirt</name>
    <name type="synonym">Ascidia lepadiformis</name>
    <dbReference type="NCBI Taxonomy" id="159417"/>
    <lineage>
        <taxon>Eukaryota</taxon>
        <taxon>Metazoa</taxon>
        <taxon>Chordata</taxon>
        <taxon>Tunicata</taxon>
        <taxon>Ascidiacea</taxon>
        <taxon>Aplousobranchia</taxon>
        <taxon>Clavelinidae</taxon>
        <taxon>Clavelina</taxon>
    </lineage>
</organism>
<comment type="caution">
    <text evidence="3">The sequence shown here is derived from an EMBL/GenBank/DDBJ whole genome shotgun (WGS) entry which is preliminary data.</text>
</comment>
<feature type="compositionally biased region" description="Polar residues" evidence="2">
    <location>
        <begin position="1"/>
        <end position="11"/>
    </location>
</feature>
<reference evidence="3 4" key="1">
    <citation type="submission" date="2024-02" db="EMBL/GenBank/DDBJ databases">
        <authorList>
            <person name="Daric V."/>
            <person name="Darras S."/>
        </authorList>
    </citation>
    <scope>NUCLEOTIDE SEQUENCE [LARGE SCALE GENOMIC DNA]</scope>
</reference>
<feature type="region of interest" description="Disordered" evidence="2">
    <location>
        <begin position="1"/>
        <end position="36"/>
    </location>
</feature>